<dbReference type="SMART" id="SM00829">
    <property type="entry name" value="PKS_ER"/>
    <property type="match status" value="1"/>
</dbReference>
<dbReference type="Gene3D" id="3.90.180.10">
    <property type="entry name" value="Medium-chain alcohol dehydrogenases, catalytic domain"/>
    <property type="match status" value="1"/>
</dbReference>
<dbReference type="EMBL" id="JBHUEO010000052">
    <property type="protein sequence ID" value="MFD1707973.1"/>
    <property type="molecule type" value="Genomic_DNA"/>
</dbReference>
<keyword evidence="3" id="KW-1185">Reference proteome</keyword>
<dbReference type="InterPro" id="IPR051397">
    <property type="entry name" value="Zn-ADH-like_protein"/>
</dbReference>
<evidence type="ECO:0000259" key="1">
    <source>
        <dbReference type="SMART" id="SM00829"/>
    </source>
</evidence>
<dbReference type="SUPFAM" id="SSF51735">
    <property type="entry name" value="NAD(P)-binding Rossmann-fold domains"/>
    <property type="match status" value="1"/>
</dbReference>
<dbReference type="Proteomes" id="UP001597301">
    <property type="component" value="Unassembled WGS sequence"/>
</dbReference>
<accession>A0ABW4KKE0</accession>
<dbReference type="Gene3D" id="3.40.50.720">
    <property type="entry name" value="NAD(P)-binding Rossmann-like Domain"/>
    <property type="match status" value="1"/>
</dbReference>
<dbReference type="InterPro" id="IPR013154">
    <property type="entry name" value="ADH-like_N"/>
</dbReference>
<evidence type="ECO:0000313" key="3">
    <source>
        <dbReference type="Proteomes" id="UP001597301"/>
    </source>
</evidence>
<proteinExistence type="predicted"/>
<dbReference type="PANTHER" id="PTHR43677:SF1">
    <property type="entry name" value="ACRYLYL-COA REDUCTASE ACUI-RELATED"/>
    <property type="match status" value="1"/>
</dbReference>
<dbReference type="InterPro" id="IPR013149">
    <property type="entry name" value="ADH-like_C"/>
</dbReference>
<dbReference type="EC" id="1.3.1.95" evidence="2"/>
<dbReference type="CDD" id="cd08289">
    <property type="entry name" value="MDR_yhfp_like"/>
    <property type="match status" value="1"/>
</dbReference>
<reference evidence="3" key="1">
    <citation type="journal article" date="2019" name="Int. J. Syst. Evol. Microbiol.">
        <title>The Global Catalogue of Microorganisms (GCM) 10K type strain sequencing project: providing services to taxonomists for standard genome sequencing and annotation.</title>
        <authorList>
            <consortium name="The Broad Institute Genomics Platform"/>
            <consortium name="The Broad Institute Genome Sequencing Center for Infectious Disease"/>
            <person name="Wu L."/>
            <person name="Ma J."/>
        </authorList>
    </citation>
    <scope>NUCLEOTIDE SEQUENCE [LARGE SCALE GENOMIC DNA]</scope>
    <source>
        <strain evidence="3">CGMCC 1.12295</strain>
    </source>
</reference>
<sequence length="330" mass="35558">MTEPFKALVVNKTDDDFSVQVNNLHFNDLPSEGVLIQVKYSGINYKDGLASIPDGKIVSSYPIIPGIDLAGTVISSNDSRFKEGDQVIATSYEIGVSHHGGYSEYARIPGDWIVPLPDGMTLKEAMILGTAGFTAALSIHSLENHGLTPEKGKILVTGATGGVGSLAVSMLAKKGYDVAASTGKNEEHEYLYQLGAKEVLSREDVNNGKIRPLDKQLWAGAIDPVGGETLAAILCKIRYNGAVAVSGLTGGTHVPTTVFPFILRGVHLLGIDSVYCPMEVRKDVWQRMATDLKPVNLSNIIQSEISLEELPEYLPKILKGQARGRMIVRI</sequence>
<protein>
    <submittedName>
        <fullName evidence="2">Acryloyl-CoA reductase</fullName>
        <ecNumber evidence="2">1.3.1.95</ecNumber>
    </submittedName>
</protein>
<comment type="caution">
    <text evidence="2">The sequence shown here is derived from an EMBL/GenBank/DDBJ whole genome shotgun (WGS) entry which is preliminary data.</text>
</comment>
<dbReference type="InterPro" id="IPR014188">
    <property type="entry name" value="Acrylyl-CoA_reductase_AcuI"/>
</dbReference>
<dbReference type="Pfam" id="PF08240">
    <property type="entry name" value="ADH_N"/>
    <property type="match status" value="1"/>
</dbReference>
<feature type="domain" description="Enoyl reductase (ER)" evidence="1">
    <location>
        <begin position="12"/>
        <end position="328"/>
    </location>
</feature>
<gene>
    <name evidence="2" type="ORF">ACFSCZ_14705</name>
</gene>
<dbReference type="InterPro" id="IPR020843">
    <property type="entry name" value="ER"/>
</dbReference>
<name>A0ABW4KKE0_9BACI</name>
<dbReference type="RefSeq" id="WP_380774857.1">
    <property type="nucleotide sequence ID" value="NZ_JBHUEO010000052.1"/>
</dbReference>
<dbReference type="NCBIfam" id="TIGR02823">
    <property type="entry name" value="oxido_YhdH"/>
    <property type="match status" value="1"/>
</dbReference>
<dbReference type="InterPro" id="IPR036291">
    <property type="entry name" value="NAD(P)-bd_dom_sf"/>
</dbReference>
<evidence type="ECO:0000313" key="2">
    <source>
        <dbReference type="EMBL" id="MFD1707973.1"/>
    </source>
</evidence>
<dbReference type="Pfam" id="PF00107">
    <property type="entry name" value="ADH_zinc_N"/>
    <property type="match status" value="1"/>
</dbReference>
<dbReference type="InterPro" id="IPR011032">
    <property type="entry name" value="GroES-like_sf"/>
</dbReference>
<dbReference type="PANTHER" id="PTHR43677">
    <property type="entry name" value="SHORT-CHAIN DEHYDROGENASE/REDUCTASE"/>
    <property type="match status" value="1"/>
</dbReference>
<keyword evidence="2" id="KW-0560">Oxidoreductase</keyword>
<organism evidence="2 3">
    <name type="scientific">Siminovitchia sediminis</name>
    <dbReference type="NCBI Taxonomy" id="1274353"/>
    <lineage>
        <taxon>Bacteria</taxon>
        <taxon>Bacillati</taxon>
        <taxon>Bacillota</taxon>
        <taxon>Bacilli</taxon>
        <taxon>Bacillales</taxon>
        <taxon>Bacillaceae</taxon>
        <taxon>Siminovitchia</taxon>
    </lineage>
</organism>
<dbReference type="SUPFAM" id="SSF50129">
    <property type="entry name" value="GroES-like"/>
    <property type="match status" value="1"/>
</dbReference>
<dbReference type="GO" id="GO:0043958">
    <property type="term" value="F:acryloyl-CoA reductase (NADH) activity"/>
    <property type="evidence" value="ECO:0007669"/>
    <property type="project" value="UniProtKB-EC"/>
</dbReference>